<feature type="transmembrane region" description="Helical" evidence="9">
    <location>
        <begin position="185"/>
        <end position="213"/>
    </location>
</feature>
<keyword evidence="3 9" id="KW-0812">Transmembrane</keyword>
<comment type="similarity">
    <text evidence="2">Belongs to the Tim17/Tim22/Tim23 family.</text>
</comment>
<comment type="subcellular location">
    <subcellularLocation>
        <location evidence="1">Membrane</location>
        <topology evidence="1">Multi-pass membrane protein</topology>
    </subcellularLocation>
</comment>
<evidence type="ECO:0000313" key="11">
    <source>
        <dbReference type="Proteomes" id="UP001196413"/>
    </source>
</evidence>
<evidence type="ECO:0000256" key="7">
    <source>
        <dbReference type="ARBA" id="ARBA00041344"/>
    </source>
</evidence>
<evidence type="ECO:0000256" key="6">
    <source>
        <dbReference type="ARBA" id="ARBA00040778"/>
    </source>
</evidence>
<dbReference type="AlphaFoldDB" id="A0AAD5MNL3"/>
<evidence type="ECO:0000256" key="5">
    <source>
        <dbReference type="ARBA" id="ARBA00023136"/>
    </source>
</evidence>
<feature type="region of interest" description="Disordered" evidence="8">
    <location>
        <begin position="30"/>
        <end position="75"/>
    </location>
</feature>
<dbReference type="GO" id="GO:0032981">
    <property type="term" value="P:mitochondrial respiratory chain complex I assembly"/>
    <property type="evidence" value="ECO:0007669"/>
    <property type="project" value="InterPro"/>
</dbReference>
<dbReference type="Proteomes" id="UP001196413">
    <property type="component" value="Unassembled WGS sequence"/>
</dbReference>
<comment type="caution">
    <text evidence="10">The sequence shown here is derived from an EMBL/GenBank/DDBJ whole genome shotgun (WGS) entry which is preliminary data.</text>
</comment>
<accession>A0AAD5MNL3</accession>
<feature type="compositionally biased region" description="Polar residues" evidence="8">
    <location>
        <begin position="33"/>
        <end position="75"/>
    </location>
</feature>
<protein>
    <recommendedName>
        <fullName evidence="6">Complex I assembly factor TIMMDC1, mitochondrial</fullName>
    </recommendedName>
    <alternativeName>
        <fullName evidence="7">Translocase of inner mitochondrial membrane domain-containing protein 1</fullName>
    </alternativeName>
</protein>
<organism evidence="10 11">
    <name type="scientific">Parelaphostrongylus tenuis</name>
    <name type="common">Meningeal worm</name>
    <dbReference type="NCBI Taxonomy" id="148309"/>
    <lineage>
        <taxon>Eukaryota</taxon>
        <taxon>Metazoa</taxon>
        <taxon>Ecdysozoa</taxon>
        <taxon>Nematoda</taxon>
        <taxon>Chromadorea</taxon>
        <taxon>Rhabditida</taxon>
        <taxon>Rhabditina</taxon>
        <taxon>Rhabditomorpha</taxon>
        <taxon>Strongyloidea</taxon>
        <taxon>Metastrongylidae</taxon>
        <taxon>Parelaphostrongylus</taxon>
    </lineage>
</organism>
<evidence type="ECO:0000256" key="9">
    <source>
        <dbReference type="SAM" id="Phobius"/>
    </source>
</evidence>
<dbReference type="EMBL" id="JAHQIW010000309">
    <property type="protein sequence ID" value="KAJ1347399.1"/>
    <property type="molecule type" value="Genomic_DNA"/>
</dbReference>
<proteinExistence type="inferred from homology"/>
<evidence type="ECO:0000256" key="4">
    <source>
        <dbReference type="ARBA" id="ARBA00022989"/>
    </source>
</evidence>
<evidence type="ECO:0000256" key="3">
    <source>
        <dbReference type="ARBA" id="ARBA00022692"/>
    </source>
</evidence>
<name>A0AAD5MNL3_PARTN</name>
<keyword evidence="11" id="KW-1185">Reference proteome</keyword>
<dbReference type="PANTHER" id="PTHR13002">
    <property type="entry name" value="C3ORF1 PROTEIN-RELATED"/>
    <property type="match status" value="1"/>
</dbReference>
<dbReference type="GO" id="GO:0016020">
    <property type="term" value="C:membrane"/>
    <property type="evidence" value="ECO:0007669"/>
    <property type="project" value="UniProtKB-SubCell"/>
</dbReference>
<reference evidence="10" key="1">
    <citation type="submission" date="2021-06" db="EMBL/GenBank/DDBJ databases">
        <title>Parelaphostrongylus tenuis whole genome reference sequence.</title>
        <authorList>
            <person name="Garwood T.J."/>
            <person name="Larsen P.A."/>
            <person name="Fountain-Jones N.M."/>
            <person name="Garbe J.R."/>
            <person name="Macchietto M.G."/>
            <person name="Kania S.A."/>
            <person name="Gerhold R.W."/>
            <person name="Richards J.E."/>
            <person name="Wolf T.M."/>
        </authorList>
    </citation>
    <scope>NUCLEOTIDE SEQUENCE</scope>
    <source>
        <strain evidence="10">MNPRO001-30</strain>
        <tissue evidence="10">Meninges</tissue>
    </source>
</reference>
<feature type="transmembrane region" description="Helical" evidence="9">
    <location>
        <begin position="155"/>
        <end position="178"/>
    </location>
</feature>
<evidence type="ECO:0000256" key="8">
    <source>
        <dbReference type="SAM" id="MobiDB-lite"/>
    </source>
</evidence>
<evidence type="ECO:0000256" key="1">
    <source>
        <dbReference type="ARBA" id="ARBA00004141"/>
    </source>
</evidence>
<keyword evidence="5 9" id="KW-0472">Membrane</keyword>
<evidence type="ECO:0000313" key="10">
    <source>
        <dbReference type="EMBL" id="KAJ1347399.1"/>
    </source>
</evidence>
<sequence>MTAGPPVQPPVHSLLSWSYWAEKYRAISAANDMKQSSEQQDDCPSTSKSSMQDNTTSSASLPQSDVNPQSTTSQEISGWHRVRSLYEQPSMERDYSMRIIRGAFLCGFFLGGCSTTLQARETFERSNVGRKYLSPTDEIKRKADYAVVRFAKSGFIMGFKCALITGSIVIVTTHLAAYRQRFSSWYFPAASALVGVTSGLTLAAGVHLAALAVGKSVDEAYWEFKNEYETKLRIDQEWENRVTELMKSEGIKWRGNAAIKLRKLDEEKLAVQDA</sequence>
<gene>
    <name evidence="10" type="ORF">KIN20_002440</name>
</gene>
<dbReference type="PANTHER" id="PTHR13002:SF1">
    <property type="entry name" value="COMPLEX I ASSEMBLY FACTOR TIMMDC1, MITOCHONDRIAL"/>
    <property type="match status" value="1"/>
</dbReference>
<dbReference type="InterPro" id="IPR055299">
    <property type="entry name" value="TIMMDC1"/>
</dbReference>
<dbReference type="GO" id="GO:0005739">
    <property type="term" value="C:mitochondrion"/>
    <property type="evidence" value="ECO:0007669"/>
    <property type="project" value="TreeGrafter"/>
</dbReference>
<evidence type="ECO:0000256" key="2">
    <source>
        <dbReference type="ARBA" id="ARBA00008444"/>
    </source>
</evidence>
<keyword evidence="4 9" id="KW-1133">Transmembrane helix</keyword>